<proteinExistence type="predicted"/>
<protein>
    <submittedName>
        <fullName evidence="1">Uncharacterized protein</fullName>
    </submittedName>
</protein>
<reference evidence="1" key="2">
    <citation type="submission" date="2020-11" db="EMBL/GenBank/DDBJ databases">
        <authorList>
            <person name="McCartney M.A."/>
            <person name="Auch B."/>
            <person name="Kono T."/>
            <person name="Mallez S."/>
            <person name="Becker A."/>
            <person name="Gohl D.M."/>
            <person name="Silverstein K.A.T."/>
            <person name="Koren S."/>
            <person name="Bechman K.B."/>
            <person name="Herman A."/>
            <person name="Abrahante J.E."/>
            <person name="Garbe J."/>
        </authorList>
    </citation>
    <scope>NUCLEOTIDE SEQUENCE</scope>
    <source>
        <strain evidence="1">Duluth1</strain>
        <tissue evidence="1">Whole animal</tissue>
    </source>
</reference>
<dbReference type="AlphaFoldDB" id="A0A9D4K6J5"/>
<dbReference type="Proteomes" id="UP000828390">
    <property type="component" value="Unassembled WGS sequence"/>
</dbReference>
<evidence type="ECO:0000313" key="2">
    <source>
        <dbReference type="Proteomes" id="UP000828390"/>
    </source>
</evidence>
<evidence type="ECO:0000313" key="1">
    <source>
        <dbReference type="EMBL" id="KAH3833874.1"/>
    </source>
</evidence>
<reference evidence="1" key="1">
    <citation type="journal article" date="2019" name="bioRxiv">
        <title>The Genome of the Zebra Mussel, Dreissena polymorpha: A Resource for Invasive Species Research.</title>
        <authorList>
            <person name="McCartney M.A."/>
            <person name="Auch B."/>
            <person name="Kono T."/>
            <person name="Mallez S."/>
            <person name="Zhang Y."/>
            <person name="Obille A."/>
            <person name="Becker A."/>
            <person name="Abrahante J.E."/>
            <person name="Garbe J."/>
            <person name="Badalamenti J.P."/>
            <person name="Herman A."/>
            <person name="Mangelson H."/>
            <person name="Liachko I."/>
            <person name="Sullivan S."/>
            <person name="Sone E.D."/>
            <person name="Koren S."/>
            <person name="Silverstein K.A.T."/>
            <person name="Beckman K.B."/>
            <person name="Gohl D.M."/>
        </authorList>
    </citation>
    <scope>NUCLEOTIDE SEQUENCE</scope>
    <source>
        <strain evidence="1">Duluth1</strain>
        <tissue evidence="1">Whole animal</tissue>
    </source>
</reference>
<dbReference type="EMBL" id="JAIWYP010000004">
    <property type="protein sequence ID" value="KAH3833874.1"/>
    <property type="molecule type" value="Genomic_DNA"/>
</dbReference>
<gene>
    <name evidence="1" type="ORF">DPMN_107190</name>
</gene>
<accession>A0A9D4K6J5</accession>
<comment type="caution">
    <text evidence="1">The sequence shown here is derived from an EMBL/GenBank/DDBJ whole genome shotgun (WGS) entry which is preliminary data.</text>
</comment>
<organism evidence="1 2">
    <name type="scientific">Dreissena polymorpha</name>
    <name type="common">Zebra mussel</name>
    <name type="synonym">Mytilus polymorpha</name>
    <dbReference type="NCBI Taxonomy" id="45954"/>
    <lineage>
        <taxon>Eukaryota</taxon>
        <taxon>Metazoa</taxon>
        <taxon>Spiralia</taxon>
        <taxon>Lophotrochozoa</taxon>
        <taxon>Mollusca</taxon>
        <taxon>Bivalvia</taxon>
        <taxon>Autobranchia</taxon>
        <taxon>Heteroconchia</taxon>
        <taxon>Euheterodonta</taxon>
        <taxon>Imparidentia</taxon>
        <taxon>Neoheterodontei</taxon>
        <taxon>Myida</taxon>
        <taxon>Dreissenoidea</taxon>
        <taxon>Dreissenidae</taxon>
        <taxon>Dreissena</taxon>
    </lineage>
</organism>
<sequence>MEEIVCESKERQLCVEIDCVMHLRYTCIEDFEVLQRLRLRYVSNYKECVPALLALLMLGHFK</sequence>
<keyword evidence="2" id="KW-1185">Reference proteome</keyword>
<name>A0A9D4K6J5_DREPO</name>